<dbReference type="PANTHER" id="PTHR34293">
    <property type="entry name" value="HTH-TYPE TRANSCRIPTIONAL REGULATOR TRMBL2"/>
    <property type="match status" value="1"/>
</dbReference>
<dbReference type="Pfam" id="PF01978">
    <property type="entry name" value="TrmB"/>
    <property type="match status" value="1"/>
</dbReference>
<accession>A0ABS4ECW8</accession>
<dbReference type="Proteomes" id="UP000767291">
    <property type="component" value="Unassembled WGS sequence"/>
</dbReference>
<proteinExistence type="predicted"/>
<dbReference type="InterPro" id="IPR036388">
    <property type="entry name" value="WH-like_DNA-bd_sf"/>
</dbReference>
<dbReference type="InterPro" id="IPR002831">
    <property type="entry name" value="Tscrpt_reg_TrmB_N"/>
</dbReference>
<evidence type="ECO:0000259" key="2">
    <source>
        <dbReference type="Pfam" id="PF11495"/>
    </source>
</evidence>
<feature type="domain" description="Transcription regulator TrmB C-terminal" evidence="2">
    <location>
        <begin position="109"/>
        <end position="208"/>
    </location>
</feature>
<dbReference type="SUPFAM" id="SSF46785">
    <property type="entry name" value="Winged helix' DNA-binding domain"/>
    <property type="match status" value="1"/>
</dbReference>
<dbReference type="CDD" id="cd09124">
    <property type="entry name" value="PLDc_like_TrmB_middle"/>
    <property type="match status" value="1"/>
</dbReference>
<organism evidence="3 4">
    <name type="scientific">Metaclostridioides mangenotii</name>
    <dbReference type="NCBI Taxonomy" id="1540"/>
    <lineage>
        <taxon>Bacteria</taxon>
        <taxon>Bacillati</taxon>
        <taxon>Bacillota</taxon>
        <taxon>Clostridia</taxon>
        <taxon>Peptostreptococcales</taxon>
        <taxon>Peptostreptococcaceae</taxon>
        <taxon>Metaclostridioides</taxon>
    </lineage>
</organism>
<dbReference type="EMBL" id="JAGGJX010000004">
    <property type="protein sequence ID" value="MBP1855759.1"/>
    <property type="molecule type" value="Genomic_DNA"/>
</dbReference>
<comment type="caution">
    <text evidence="3">The sequence shown here is derived from an EMBL/GenBank/DDBJ whole genome shotgun (WGS) entry which is preliminary data.</text>
</comment>
<dbReference type="Pfam" id="PF11495">
    <property type="entry name" value="Regulator_TrmB"/>
    <property type="match status" value="1"/>
</dbReference>
<dbReference type="InterPro" id="IPR036390">
    <property type="entry name" value="WH_DNA-bd_sf"/>
</dbReference>
<sequence>MFDKEISLLNKLGLTDSEAKVYLALLRNGSASGYEASKISAVPRSKIYNILESLTMKGYILFAEEENNNRYAAVPIDEIEKKVKNETNDILDELTTSLKDFPSNTDLDYLWHIRQNSNVFAKCREILQRTESELLLQIWEEDLPKLLPEIKRLEDKGIRMGIVYFSNDEKSEVPLEKYCRHGLVEEKLEEMGGRWITLVSDMKEVVFGQIISDLTVEVIWTESRPLIVLAAECVRHDMYFYKNADIFKEAMQKELGEDFLKVRDIF</sequence>
<evidence type="ECO:0000313" key="3">
    <source>
        <dbReference type="EMBL" id="MBP1855759.1"/>
    </source>
</evidence>
<dbReference type="RefSeq" id="WP_209457160.1">
    <property type="nucleotide sequence ID" value="NZ_BAAACS010000004.1"/>
</dbReference>
<reference evidence="3 4" key="1">
    <citation type="submission" date="2021-03" db="EMBL/GenBank/DDBJ databases">
        <title>Genomic Encyclopedia of Type Strains, Phase IV (KMG-IV): sequencing the most valuable type-strain genomes for metagenomic binning, comparative biology and taxonomic classification.</title>
        <authorList>
            <person name="Goeker M."/>
        </authorList>
    </citation>
    <scope>NUCLEOTIDE SEQUENCE [LARGE SCALE GENOMIC DNA]</scope>
    <source>
        <strain evidence="3 4">DSM 1289</strain>
    </source>
</reference>
<feature type="domain" description="Transcription regulator TrmB N-terminal" evidence="1">
    <location>
        <begin position="9"/>
        <end position="76"/>
    </location>
</feature>
<keyword evidence="4" id="KW-1185">Reference proteome</keyword>
<dbReference type="PANTHER" id="PTHR34293:SF1">
    <property type="entry name" value="HTH-TYPE TRANSCRIPTIONAL REGULATOR TRMBL2"/>
    <property type="match status" value="1"/>
</dbReference>
<gene>
    <name evidence="3" type="ORF">J2Z43_002157</name>
</gene>
<dbReference type="Gene3D" id="1.10.10.10">
    <property type="entry name" value="Winged helix-like DNA-binding domain superfamily/Winged helix DNA-binding domain"/>
    <property type="match status" value="1"/>
</dbReference>
<dbReference type="InterPro" id="IPR051797">
    <property type="entry name" value="TrmB-like"/>
</dbReference>
<protein>
    <submittedName>
        <fullName evidence="3">Sugar-specific transcriptional regulator TrmB</fullName>
    </submittedName>
</protein>
<name>A0ABS4ECW8_9FIRM</name>
<evidence type="ECO:0000259" key="1">
    <source>
        <dbReference type="Pfam" id="PF01978"/>
    </source>
</evidence>
<dbReference type="InterPro" id="IPR021586">
    <property type="entry name" value="Tscrpt_reg_TrmB_C"/>
</dbReference>
<evidence type="ECO:0000313" key="4">
    <source>
        <dbReference type="Proteomes" id="UP000767291"/>
    </source>
</evidence>